<proteinExistence type="predicted"/>
<evidence type="ECO:0000313" key="2">
    <source>
        <dbReference type="EMBL" id="CAA9572069.1"/>
    </source>
</evidence>
<feature type="compositionally biased region" description="Basic residues" evidence="1">
    <location>
        <begin position="1"/>
        <end position="18"/>
    </location>
</feature>
<feature type="non-terminal residue" evidence="2">
    <location>
        <position position="51"/>
    </location>
</feature>
<sequence length="51" mass="6050">RNARGSRPRRCSASRRVSRAPGSRRSSGWLRRWASTRRRSRSGTIRKRYPH</sequence>
<feature type="compositionally biased region" description="Basic residues" evidence="1">
    <location>
        <begin position="34"/>
        <end position="51"/>
    </location>
</feature>
<feature type="region of interest" description="Disordered" evidence="1">
    <location>
        <begin position="1"/>
        <end position="51"/>
    </location>
</feature>
<evidence type="ECO:0000256" key="1">
    <source>
        <dbReference type="SAM" id="MobiDB-lite"/>
    </source>
</evidence>
<name>A0A6J4VAP3_9BACT</name>
<organism evidence="2">
    <name type="scientific">uncultured Thermomicrobiales bacterium</name>
    <dbReference type="NCBI Taxonomy" id="1645740"/>
    <lineage>
        <taxon>Bacteria</taxon>
        <taxon>Pseudomonadati</taxon>
        <taxon>Thermomicrobiota</taxon>
        <taxon>Thermomicrobia</taxon>
        <taxon>Thermomicrobiales</taxon>
        <taxon>environmental samples</taxon>
    </lineage>
</organism>
<dbReference type="EMBL" id="CADCWL010000148">
    <property type="protein sequence ID" value="CAA9572069.1"/>
    <property type="molecule type" value="Genomic_DNA"/>
</dbReference>
<accession>A0A6J4VAP3</accession>
<feature type="compositionally biased region" description="Low complexity" evidence="1">
    <location>
        <begin position="19"/>
        <end position="33"/>
    </location>
</feature>
<reference evidence="2" key="1">
    <citation type="submission" date="2020-02" db="EMBL/GenBank/DDBJ databases">
        <authorList>
            <person name="Meier V. D."/>
        </authorList>
    </citation>
    <scope>NUCLEOTIDE SEQUENCE</scope>
    <source>
        <strain evidence="2">AVDCRST_MAG19</strain>
    </source>
</reference>
<protein>
    <submittedName>
        <fullName evidence="2">Uncharacterized protein</fullName>
    </submittedName>
</protein>
<feature type="non-terminal residue" evidence="2">
    <location>
        <position position="1"/>
    </location>
</feature>
<dbReference type="AlphaFoldDB" id="A0A6J4VAP3"/>
<gene>
    <name evidence="2" type="ORF">AVDCRST_MAG19-2888</name>
</gene>